<evidence type="ECO:0000313" key="2">
    <source>
        <dbReference type="EMBL" id="MCH3853713.1"/>
    </source>
</evidence>
<accession>A0AAW5EEF2</accession>
<gene>
    <name evidence="2" type="ORF">LZC39_16625</name>
</gene>
<proteinExistence type="predicted"/>
<dbReference type="Proteomes" id="UP001199644">
    <property type="component" value="Unassembled WGS sequence"/>
</dbReference>
<name>A0AAW5EEF2_CAMJU</name>
<feature type="non-terminal residue" evidence="2">
    <location>
        <position position="51"/>
    </location>
</feature>
<organism evidence="2 3">
    <name type="scientific">Campylobacter jejuni</name>
    <dbReference type="NCBI Taxonomy" id="197"/>
    <lineage>
        <taxon>Bacteria</taxon>
        <taxon>Pseudomonadati</taxon>
        <taxon>Campylobacterota</taxon>
        <taxon>Epsilonproteobacteria</taxon>
        <taxon>Campylobacterales</taxon>
        <taxon>Campylobacteraceae</taxon>
        <taxon>Campylobacter</taxon>
    </lineage>
</organism>
<reference evidence="2" key="1">
    <citation type="submission" date="2021-12" db="EMBL/GenBank/DDBJ databases">
        <title>Prevalence of phenicol resistance gene fexA in Campylobacter isolated from poultry supply chain.</title>
        <authorList>
            <person name="Tang B."/>
            <person name="Zheng X."/>
            <person name="Lin J."/>
            <person name="Lin R."/>
            <person name="Yang H."/>
            <person name="Shen Z."/>
            <person name="Xia F."/>
        </authorList>
    </citation>
    <scope>NUCLEOTIDE SEQUENCE</scope>
    <source>
        <strain evidence="2">CJHN2011004</strain>
    </source>
</reference>
<comment type="caution">
    <text evidence="2">The sequence shown here is derived from an EMBL/GenBank/DDBJ whole genome shotgun (WGS) entry which is preliminary data.</text>
</comment>
<feature type="signal peptide" evidence="1">
    <location>
        <begin position="1"/>
        <end position="21"/>
    </location>
</feature>
<keyword evidence="1" id="KW-0732">Signal</keyword>
<protein>
    <submittedName>
        <fullName evidence="2">Uncharacterized protein</fullName>
    </submittedName>
</protein>
<evidence type="ECO:0000256" key="1">
    <source>
        <dbReference type="SAM" id="SignalP"/>
    </source>
</evidence>
<feature type="chain" id="PRO_5043363784" evidence="1">
    <location>
        <begin position="22"/>
        <end position="51"/>
    </location>
</feature>
<evidence type="ECO:0000313" key="3">
    <source>
        <dbReference type="Proteomes" id="UP001199644"/>
    </source>
</evidence>
<dbReference type="EMBL" id="JAJUOL010001211">
    <property type="protein sequence ID" value="MCH3853713.1"/>
    <property type="molecule type" value="Genomic_DNA"/>
</dbReference>
<dbReference type="AlphaFoldDB" id="A0AAW5EEF2"/>
<sequence length="51" mass="5893">MKFFKILFSLSMLFLANSVFARVDDYVAEANTIKNILEESIKSYEKGDNLK</sequence>